<evidence type="ECO:0000313" key="2">
    <source>
        <dbReference type="Proteomes" id="UP000245362"/>
    </source>
</evidence>
<dbReference type="EMBL" id="QFWT01000003">
    <property type="protein sequence ID" value="PWI34024.1"/>
    <property type="molecule type" value="Genomic_DNA"/>
</dbReference>
<dbReference type="OrthoDB" id="6488871at2"/>
<accession>A0A2U3BBC6</accession>
<evidence type="ECO:0000313" key="1">
    <source>
        <dbReference type="EMBL" id="PWI34024.1"/>
    </source>
</evidence>
<comment type="caution">
    <text evidence="1">The sequence shown here is derived from an EMBL/GenBank/DDBJ whole genome shotgun (WGS) entry which is preliminary data.</text>
</comment>
<protein>
    <submittedName>
        <fullName evidence="1">Transporter</fullName>
    </submittedName>
</protein>
<name>A0A2U3BBC6_9VIBR</name>
<sequence length="125" mass="14329">MAKQHTISAVFDYTTFLGVSSSKTWTFLEIFSSLVPRSGAKRNKCHQEDTRPEERLWQHAISELSIQESDVHNLIRLLELARSEGINKLTLMMPYDLESQQIKLITDEANVNIHPSGQDEFTILL</sequence>
<dbReference type="AlphaFoldDB" id="A0A2U3BBC6"/>
<dbReference type="RefSeq" id="WP_109319276.1">
    <property type="nucleotide sequence ID" value="NZ_QFWT01000003.1"/>
</dbReference>
<reference evidence="1 2" key="1">
    <citation type="submission" date="2018-05" db="EMBL/GenBank/DDBJ databases">
        <title>Vibrio limimaris sp. nov., isolated from marine sediment.</title>
        <authorList>
            <person name="Li C.-M."/>
        </authorList>
    </citation>
    <scope>NUCLEOTIDE SEQUENCE [LARGE SCALE GENOMIC DNA]</scope>
    <source>
        <strain evidence="1 2">E4404</strain>
    </source>
</reference>
<gene>
    <name evidence="1" type="ORF">DI392_07435</name>
</gene>
<dbReference type="Proteomes" id="UP000245362">
    <property type="component" value="Unassembled WGS sequence"/>
</dbReference>
<organism evidence="1 2">
    <name type="scientific">Vibrio albus</name>
    <dbReference type="NCBI Taxonomy" id="2200953"/>
    <lineage>
        <taxon>Bacteria</taxon>
        <taxon>Pseudomonadati</taxon>
        <taxon>Pseudomonadota</taxon>
        <taxon>Gammaproteobacteria</taxon>
        <taxon>Vibrionales</taxon>
        <taxon>Vibrionaceae</taxon>
        <taxon>Vibrio</taxon>
    </lineage>
</organism>
<keyword evidence="2" id="KW-1185">Reference proteome</keyword>
<proteinExistence type="predicted"/>